<keyword evidence="7" id="KW-1185">Reference proteome</keyword>
<protein>
    <submittedName>
        <fullName evidence="6">FAD/NAD(P)-binding domain-containing protein</fullName>
    </submittedName>
</protein>
<evidence type="ECO:0000256" key="1">
    <source>
        <dbReference type="ARBA" id="ARBA00001974"/>
    </source>
</evidence>
<dbReference type="OrthoDB" id="333024at2759"/>
<dbReference type="GO" id="GO:0016491">
    <property type="term" value="F:oxidoreductase activity"/>
    <property type="evidence" value="ECO:0007669"/>
    <property type="project" value="UniProtKB-KW"/>
</dbReference>
<keyword evidence="5" id="KW-0560">Oxidoreductase</keyword>
<dbReference type="EMBL" id="KQ965731">
    <property type="protein sequence ID" value="KXS22293.1"/>
    <property type="molecule type" value="Genomic_DNA"/>
</dbReference>
<keyword evidence="2" id="KW-0285">Flavoprotein</keyword>
<evidence type="ECO:0000256" key="3">
    <source>
        <dbReference type="ARBA" id="ARBA00022827"/>
    </source>
</evidence>
<evidence type="ECO:0000256" key="2">
    <source>
        <dbReference type="ARBA" id="ARBA00022630"/>
    </source>
</evidence>
<dbReference type="PRINTS" id="PR00419">
    <property type="entry name" value="ADXRDTASE"/>
</dbReference>
<dbReference type="SUPFAM" id="SSF51971">
    <property type="entry name" value="Nucleotide-binding domain"/>
    <property type="match status" value="1"/>
</dbReference>
<accession>A0A139B0F8</accession>
<gene>
    <name evidence="6" type="ORF">M427DRAFT_26891</name>
</gene>
<keyword evidence="3" id="KW-0274">FAD</keyword>
<reference evidence="6 7" key="1">
    <citation type="journal article" date="2015" name="Genome Biol. Evol.">
        <title>Phylogenomic analyses indicate that early fungi evolved digesting cell walls of algal ancestors of land plants.</title>
        <authorList>
            <person name="Chang Y."/>
            <person name="Wang S."/>
            <person name="Sekimoto S."/>
            <person name="Aerts A.L."/>
            <person name="Choi C."/>
            <person name="Clum A."/>
            <person name="LaButti K.M."/>
            <person name="Lindquist E.A."/>
            <person name="Yee Ngan C."/>
            <person name="Ohm R.A."/>
            <person name="Salamov A.A."/>
            <person name="Grigoriev I.V."/>
            <person name="Spatafora J.W."/>
            <person name="Berbee M.L."/>
        </authorList>
    </citation>
    <scope>NUCLEOTIDE SEQUENCE [LARGE SCALE GENOMIC DNA]</scope>
    <source>
        <strain evidence="6 7">JEL478</strain>
    </source>
</reference>
<evidence type="ECO:0000313" key="6">
    <source>
        <dbReference type="EMBL" id="KXS22293.1"/>
    </source>
</evidence>
<dbReference type="InterPro" id="IPR055275">
    <property type="entry name" value="Ferredox_Rdtase"/>
</dbReference>
<dbReference type="PANTHER" id="PTHR48467:SF1">
    <property type="entry name" value="GLUTAMATE SYNTHASE 1 [NADH], CHLOROPLASTIC-LIKE"/>
    <property type="match status" value="1"/>
</dbReference>
<dbReference type="Gene3D" id="3.50.50.60">
    <property type="entry name" value="FAD/NAD(P)-binding domain"/>
    <property type="match status" value="1"/>
</dbReference>
<comment type="cofactor">
    <cofactor evidence="1">
        <name>FAD</name>
        <dbReference type="ChEBI" id="CHEBI:57692"/>
    </cofactor>
</comment>
<keyword evidence="4" id="KW-0521">NADP</keyword>
<dbReference type="Gene3D" id="3.40.50.720">
    <property type="entry name" value="NAD(P)-binding Rossmann-like Domain"/>
    <property type="match status" value="1"/>
</dbReference>
<dbReference type="PANTHER" id="PTHR48467">
    <property type="entry name" value="GLUTAMATE SYNTHASE 1 [NADH], CHLOROPLASTIC-LIKE"/>
    <property type="match status" value="1"/>
</dbReference>
<dbReference type="AlphaFoldDB" id="A0A139B0F8"/>
<dbReference type="Proteomes" id="UP000070544">
    <property type="component" value="Unassembled WGS sequence"/>
</dbReference>
<dbReference type="STRING" id="1344416.A0A139B0F8"/>
<dbReference type="InterPro" id="IPR036188">
    <property type="entry name" value="FAD/NAD-bd_sf"/>
</dbReference>
<proteinExistence type="predicted"/>
<evidence type="ECO:0000256" key="4">
    <source>
        <dbReference type="ARBA" id="ARBA00022857"/>
    </source>
</evidence>
<evidence type="ECO:0000313" key="7">
    <source>
        <dbReference type="Proteomes" id="UP000070544"/>
    </source>
</evidence>
<organism evidence="6 7">
    <name type="scientific">Gonapodya prolifera (strain JEL478)</name>
    <name type="common">Monoblepharis prolifera</name>
    <dbReference type="NCBI Taxonomy" id="1344416"/>
    <lineage>
        <taxon>Eukaryota</taxon>
        <taxon>Fungi</taxon>
        <taxon>Fungi incertae sedis</taxon>
        <taxon>Chytridiomycota</taxon>
        <taxon>Chytridiomycota incertae sedis</taxon>
        <taxon>Monoblepharidomycetes</taxon>
        <taxon>Monoblepharidales</taxon>
        <taxon>Gonapodyaceae</taxon>
        <taxon>Gonapodya</taxon>
    </lineage>
</organism>
<sequence>MRIPRNVYRAPLLPSALSSPSHFNAVNRTAARFFEPRPVWPRIACETARGVVRPFSSTVDQSSGGPKDQALWFAIVGSGPAGFYTADKLLSNFPNARVDIFEKLPFPYGLARYGVAPDHPEVKNVVNKFDSIASSPRVRFFGSVTFPTHIDLPTLRSLYDATVLSYGASLDRRLGIPGEDARGVLSARDFVAWYNGLPGFQNLNPRLEDTDHVAIVGHGNVALDVARMLLAPVEWLAKTDMTQYAIETFARSRVRRVTLIGRRGPLQVSFTAKELREMLTLPSAQFLVDVPLLRREIEQGSELLDRDRARKRLLSILTRGLEDASSVSTKRTRARAGAAVADGSAAELAPNLPTPNTAAARSWELKFWRTPKAVLTSADGAVVGLELQVTRPDGPPERPRALPTGETDVVECGMLVKSVGYRSEKLPGVPYDEERGCVPNVKGRVIQGADPTIPTPFLEYLPAPAPPSGPPPTPLYVSGWLKRGPTGVIASTLADAHETAQSVVEDVIAGTVRARTERGAGTVESVGDLLRAKGARPVSFSEWKVVEREEERKGAERGKVREKLTDVGEVWKPLAPGRKACVAMTLPHEVDHFLPRQAVKGLRTTFKEIEAGTRSPTGESGAASVILKRSKGRNLTVAPVCVMWGGGRDGKMNNSFWDSGK</sequence>
<name>A0A139B0F8_GONPJ</name>
<evidence type="ECO:0000256" key="5">
    <source>
        <dbReference type="ARBA" id="ARBA00023002"/>
    </source>
</evidence>